<dbReference type="Gene3D" id="3.30.428.10">
    <property type="entry name" value="HIT-like"/>
    <property type="match status" value="1"/>
</dbReference>
<dbReference type="InterPro" id="IPR036265">
    <property type="entry name" value="HIT-like_sf"/>
</dbReference>
<dbReference type="InterPro" id="IPR001310">
    <property type="entry name" value="Histidine_triad_HIT"/>
</dbReference>
<dbReference type="InterPro" id="IPR011146">
    <property type="entry name" value="HIT-like"/>
</dbReference>
<keyword evidence="6" id="KW-1185">Reference proteome</keyword>
<organism evidence="5 6">
    <name type="scientific">Rhodocyclus tenuis</name>
    <name type="common">Rhodospirillum tenue</name>
    <dbReference type="NCBI Taxonomy" id="1066"/>
    <lineage>
        <taxon>Bacteria</taxon>
        <taxon>Pseudomonadati</taxon>
        <taxon>Pseudomonadota</taxon>
        <taxon>Betaproteobacteria</taxon>
        <taxon>Rhodocyclales</taxon>
        <taxon>Rhodocyclaceae</taxon>
        <taxon>Rhodocyclus</taxon>
    </lineage>
</organism>
<comment type="caution">
    <text evidence="5">The sequence shown here is derived from an EMBL/GenBank/DDBJ whole genome shotgun (WGS) entry which is preliminary data.</text>
</comment>
<dbReference type="PROSITE" id="PS51084">
    <property type="entry name" value="HIT_2"/>
    <property type="match status" value="1"/>
</dbReference>
<gene>
    <name evidence="5" type="ORF">GGD90_001252</name>
</gene>
<accession>A0A840GF85</accession>
<dbReference type="SUPFAM" id="SSF54197">
    <property type="entry name" value="HIT-like"/>
    <property type="match status" value="1"/>
</dbReference>
<sequence length="116" mass="12744">MDDCLFCRIVRGEIPSRKVYEDDEVLAFHDINPLRPVHILVIPKRHITSLATVSAADVPVLGRVMAVAQQIAADNGSPDGFRFIINTGRIGQQDVQHLHAHILGGPEPLGPMVKHL</sequence>
<evidence type="ECO:0000256" key="2">
    <source>
        <dbReference type="PIRSR" id="PIRSR601310-3"/>
    </source>
</evidence>
<evidence type="ECO:0000313" key="6">
    <source>
        <dbReference type="Proteomes" id="UP000587070"/>
    </source>
</evidence>
<dbReference type="EMBL" id="JACIGE010000003">
    <property type="protein sequence ID" value="MBB4246889.1"/>
    <property type="molecule type" value="Genomic_DNA"/>
</dbReference>
<evidence type="ECO:0000256" key="1">
    <source>
        <dbReference type="PIRSR" id="PIRSR601310-1"/>
    </source>
</evidence>
<name>A0A840GF85_RHOTE</name>
<dbReference type="GO" id="GO:0003824">
    <property type="term" value="F:catalytic activity"/>
    <property type="evidence" value="ECO:0007669"/>
    <property type="project" value="InterPro"/>
</dbReference>
<feature type="domain" description="HIT" evidence="4">
    <location>
        <begin position="5"/>
        <end position="114"/>
    </location>
</feature>
<dbReference type="OrthoDB" id="9784774at2"/>
<evidence type="ECO:0000256" key="3">
    <source>
        <dbReference type="PROSITE-ProRule" id="PRU00464"/>
    </source>
</evidence>
<dbReference type="Pfam" id="PF01230">
    <property type="entry name" value="HIT"/>
    <property type="match status" value="1"/>
</dbReference>
<dbReference type="AlphaFoldDB" id="A0A840GF85"/>
<evidence type="ECO:0000313" key="5">
    <source>
        <dbReference type="EMBL" id="MBB4246889.1"/>
    </source>
</evidence>
<feature type="active site" description="Tele-AMP-histidine intermediate" evidence="1">
    <location>
        <position position="99"/>
    </location>
</feature>
<dbReference type="PRINTS" id="PR00332">
    <property type="entry name" value="HISTRIAD"/>
</dbReference>
<dbReference type="Proteomes" id="UP000587070">
    <property type="component" value="Unassembled WGS sequence"/>
</dbReference>
<feature type="short sequence motif" description="Histidine triad motif" evidence="2 3">
    <location>
        <begin position="97"/>
        <end position="101"/>
    </location>
</feature>
<evidence type="ECO:0000259" key="4">
    <source>
        <dbReference type="PROSITE" id="PS51084"/>
    </source>
</evidence>
<reference evidence="5 6" key="1">
    <citation type="submission" date="2020-08" db="EMBL/GenBank/DDBJ databases">
        <title>Genome sequencing of Purple Non-Sulfur Bacteria from various extreme environments.</title>
        <authorList>
            <person name="Mayer M."/>
        </authorList>
    </citation>
    <scope>NUCLEOTIDE SEQUENCE [LARGE SCALE GENOMIC DNA]</scope>
    <source>
        <strain evidence="5 6">2761</strain>
    </source>
</reference>
<dbReference type="PANTHER" id="PTHR23089">
    <property type="entry name" value="HISTIDINE TRIAD HIT PROTEIN"/>
    <property type="match status" value="1"/>
</dbReference>
<protein>
    <submittedName>
        <fullName evidence="5">Histidine triad (HIT) family protein</fullName>
    </submittedName>
</protein>
<proteinExistence type="predicted"/>
<dbReference type="CDD" id="cd01276">
    <property type="entry name" value="PKCI_related"/>
    <property type="match status" value="1"/>
</dbReference>
<dbReference type="RefSeq" id="WP_153115388.1">
    <property type="nucleotide sequence ID" value="NZ_JACIGE010000003.1"/>
</dbReference>